<dbReference type="GO" id="GO:0045892">
    <property type="term" value="P:negative regulation of DNA-templated transcription"/>
    <property type="evidence" value="ECO:0007669"/>
    <property type="project" value="UniProtKB-UniRule"/>
</dbReference>
<dbReference type="SUPFAM" id="SSF46785">
    <property type="entry name" value="Winged helix' DNA-binding domain"/>
    <property type="match status" value="1"/>
</dbReference>
<keyword evidence="1" id="KW-0346">Stress response</keyword>
<dbReference type="Gene3D" id="1.10.10.10">
    <property type="entry name" value="Winged helix-like DNA-binding domain superfamily/Winged helix DNA-binding domain"/>
    <property type="match status" value="1"/>
</dbReference>
<dbReference type="FunCoup" id="A0A402D3I3">
    <property type="interactions" value="204"/>
</dbReference>
<evidence type="ECO:0000313" key="3">
    <source>
        <dbReference type="Proteomes" id="UP000287394"/>
    </source>
</evidence>
<reference evidence="2 3" key="1">
    <citation type="journal article" date="2019" name="Int. J. Syst. Evol. Microbiol.">
        <title>Capsulimonas corticalis gen. nov., sp. nov., an aerobic capsulated bacterium, of a novel bacterial order, Capsulimonadales ord. nov., of the class Armatimonadia of the phylum Armatimonadetes.</title>
        <authorList>
            <person name="Li J."/>
            <person name="Kudo C."/>
            <person name="Tonouchi A."/>
        </authorList>
    </citation>
    <scope>NUCLEOTIDE SEQUENCE [LARGE SCALE GENOMIC DNA]</scope>
    <source>
        <strain evidence="2 3">AX-7</strain>
    </source>
</reference>
<comment type="similarity">
    <text evidence="1">Belongs to the HrcA family.</text>
</comment>
<evidence type="ECO:0000313" key="2">
    <source>
        <dbReference type="EMBL" id="BDI31914.1"/>
    </source>
</evidence>
<dbReference type="Pfam" id="PF01628">
    <property type="entry name" value="HrcA"/>
    <property type="match status" value="1"/>
</dbReference>
<dbReference type="PIRSF" id="PIRSF005485">
    <property type="entry name" value="HrcA"/>
    <property type="match status" value="1"/>
</dbReference>
<protein>
    <recommendedName>
        <fullName evidence="1">Heat-inducible transcription repressor HrcA</fullName>
    </recommendedName>
</protein>
<dbReference type="InterPro" id="IPR021153">
    <property type="entry name" value="HrcA_C"/>
</dbReference>
<dbReference type="GO" id="GO:0003677">
    <property type="term" value="F:DNA binding"/>
    <property type="evidence" value="ECO:0007669"/>
    <property type="project" value="InterPro"/>
</dbReference>
<evidence type="ECO:0000256" key="1">
    <source>
        <dbReference type="HAMAP-Rule" id="MF_00081"/>
    </source>
</evidence>
<keyword evidence="1" id="KW-0804">Transcription</keyword>
<dbReference type="InterPro" id="IPR002571">
    <property type="entry name" value="HrcA"/>
</dbReference>
<dbReference type="SUPFAM" id="SSF55781">
    <property type="entry name" value="GAF domain-like"/>
    <property type="match status" value="1"/>
</dbReference>
<sequence length="378" mass="41142">MRGVSVVKGEQPLGAMRTLTSSRRHGIIFTGMYLDDRKQRILGAVVRDYVETVRPIGSEDLAARHALGVKSATIRNELAELAELGLLRQPHTSAGRIPSDRGYRFYVDHLMEARSVPKSAARQAAALEQSLALDKLLRQTCALLTRMTSYTSMATPPRPADTQISQVFISPAGDKGLLAVVLLSTGHVETRRFAGSADFTPSDLVSVNNALNAGMAGKNIDSVIGPDAALGAPPAEFAPSVRALFESLLQVLRQMIQSAADDDQIYLEGTSEILRQPEFRDVAKIEMVLDSLQQGTMLFQTLAQTVRTSQVTVVIGRENHITAMQECSVISAPYYIGTRERGAIGVLGPTRMDYDRAIPAVNYFARALSDTLTRLETL</sequence>
<keyword evidence="3" id="KW-1185">Reference proteome</keyword>
<dbReference type="Proteomes" id="UP000287394">
    <property type="component" value="Chromosome"/>
</dbReference>
<dbReference type="Gene3D" id="3.30.450.40">
    <property type="match status" value="1"/>
</dbReference>
<dbReference type="InterPro" id="IPR029016">
    <property type="entry name" value="GAF-like_dom_sf"/>
</dbReference>
<dbReference type="OrthoDB" id="9783139at2"/>
<dbReference type="PANTHER" id="PTHR34824:SF1">
    <property type="entry name" value="HEAT-INDUCIBLE TRANSCRIPTION REPRESSOR HRCA"/>
    <property type="match status" value="1"/>
</dbReference>
<dbReference type="InterPro" id="IPR036388">
    <property type="entry name" value="WH-like_DNA-bd_sf"/>
</dbReference>
<dbReference type="RefSeq" id="WP_119324059.1">
    <property type="nucleotide sequence ID" value="NZ_AP025739.1"/>
</dbReference>
<dbReference type="NCBIfam" id="TIGR00331">
    <property type="entry name" value="hrcA"/>
    <property type="match status" value="1"/>
</dbReference>
<dbReference type="InterPro" id="IPR023120">
    <property type="entry name" value="WHTH_transcript_rep_HrcA_IDD"/>
</dbReference>
<comment type="function">
    <text evidence="1">Negative regulator of class I heat shock genes (grpE-dnaK-dnaJ and groELS operons). Prevents heat-shock induction of these operons.</text>
</comment>
<keyword evidence="1" id="KW-0805">Transcription regulation</keyword>
<dbReference type="InterPro" id="IPR036390">
    <property type="entry name" value="WH_DNA-bd_sf"/>
</dbReference>
<name>A0A402D3I3_9BACT</name>
<proteinExistence type="inferred from homology"/>
<organism evidence="2 3">
    <name type="scientific">Capsulimonas corticalis</name>
    <dbReference type="NCBI Taxonomy" id="2219043"/>
    <lineage>
        <taxon>Bacteria</taxon>
        <taxon>Bacillati</taxon>
        <taxon>Armatimonadota</taxon>
        <taxon>Armatimonadia</taxon>
        <taxon>Capsulimonadales</taxon>
        <taxon>Capsulimonadaceae</taxon>
        <taxon>Capsulimonas</taxon>
    </lineage>
</organism>
<dbReference type="EMBL" id="AP025739">
    <property type="protein sequence ID" value="BDI31914.1"/>
    <property type="molecule type" value="Genomic_DNA"/>
</dbReference>
<dbReference type="HAMAP" id="MF_00081">
    <property type="entry name" value="HrcA"/>
    <property type="match status" value="1"/>
</dbReference>
<keyword evidence="1" id="KW-0678">Repressor</keyword>
<dbReference type="KEGG" id="ccot:CCAX7_39650"/>
<dbReference type="Gene3D" id="3.30.390.60">
    <property type="entry name" value="Heat-inducible transcription repressor hrca homolog, domain 3"/>
    <property type="match status" value="1"/>
</dbReference>
<gene>
    <name evidence="1 2" type="primary">hrcA</name>
    <name evidence="2" type="ORF">CCAX7_39650</name>
</gene>
<dbReference type="AlphaFoldDB" id="A0A402D3I3"/>
<accession>A0A402D3I3</accession>
<dbReference type="PANTHER" id="PTHR34824">
    <property type="entry name" value="HEAT-INDUCIBLE TRANSCRIPTION REPRESSOR HRCA"/>
    <property type="match status" value="1"/>
</dbReference>